<reference evidence="1 2" key="1">
    <citation type="submission" date="2019-12" db="EMBL/GenBank/DDBJ databases">
        <title>Genome sequenceing of Clostridium bovifaecis.</title>
        <authorList>
            <person name="Yao Y."/>
        </authorList>
    </citation>
    <scope>NUCLEOTIDE SEQUENCE [LARGE SCALE GENOMIC DNA]</scope>
    <source>
        <strain evidence="1 2">BXX</strain>
    </source>
</reference>
<protein>
    <submittedName>
        <fullName evidence="1">Uncharacterized protein</fullName>
    </submittedName>
</protein>
<evidence type="ECO:0000313" key="1">
    <source>
        <dbReference type="EMBL" id="QGU95885.1"/>
    </source>
</evidence>
<dbReference type="Proteomes" id="UP000422764">
    <property type="component" value="Chromosome"/>
</dbReference>
<evidence type="ECO:0000313" key="2">
    <source>
        <dbReference type="Proteomes" id="UP000422764"/>
    </source>
</evidence>
<accession>A0A6I6FDF0</accession>
<dbReference type="AlphaFoldDB" id="A0A6I6FDF0"/>
<name>A0A6I6FDF0_9CLOT</name>
<gene>
    <name evidence="1" type="ORF">GOM49_12990</name>
</gene>
<keyword evidence="2" id="KW-1185">Reference proteome</keyword>
<organism evidence="1 2">
    <name type="scientific">Clostridium bovifaecis</name>
    <dbReference type="NCBI Taxonomy" id="2184719"/>
    <lineage>
        <taxon>Bacteria</taxon>
        <taxon>Bacillati</taxon>
        <taxon>Bacillota</taxon>
        <taxon>Clostridia</taxon>
        <taxon>Eubacteriales</taxon>
        <taxon>Clostridiaceae</taxon>
        <taxon>Clostridium</taxon>
    </lineage>
</organism>
<proteinExistence type="predicted"/>
<dbReference type="EMBL" id="CP046522">
    <property type="protein sequence ID" value="QGU95885.1"/>
    <property type="molecule type" value="Genomic_DNA"/>
</dbReference>
<sequence length="89" mass="10214">MKNIEEIIKSIEDGTVKLELINDMGIANPSTTIVDANEYKKVYVIPDDNAFKAIYVKGEEYYYGERIYCADEAQTGSCNIEYEKLYKIL</sequence>